<evidence type="ECO:0000313" key="2">
    <source>
        <dbReference type="Proteomes" id="UP000642094"/>
    </source>
</evidence>
<comment type="caution">
    <text evidence="1">The sequence shown here is derived from an EMBL/GenBank/DDBJ whole genome shotgun (WGS) entry which is preliminary data.</text>
</comment>
<reference evidence="1 2" key="1">
    <citation type="journal article" date="2020" name="ISME J.">
        <title>Comparative genomics reveals insights into cyanobacterial evolution and habitat adaptation.</title>
        <authorList>
            <person name="Chen M.Y."/>
            <person name="Teng W.K."/>
            <person name="Zhao L."/>
            <person name="Hu C.X."/>
            <person name="Zhou Y.K."/>
            <person name="Han B.P."/>
            <person name="Song L.R."/>
            <person name="Shu W.S."/>
        </authorList>
    </citation>
    <scope>NUCLEOTIDE SEQUENCE [LARGE SCALE GENOMIC DNA]</scope>
    <source>
        <strain evidence="1 2">FACHB-723</strain>
    </source>
</reference>
<name>A0ABR7ZVW5_9CYAN</name>
<gene>
    <name evidence="1" type="ORF">H6F41_07340</name>
</gene>
<dbReference type="InterPro" id="IPR054794">
    <property type="entry name" value="TumA"/>
</dbReference>
<dbReference type="RefSeq" id="WP_190402819.1">
    <property type="nucleotide sequence ID" value="NZ_JACJQB010000010.1"/>
</dbReference>
<organism evidence="1 2">
    <name type="scientific">Pseudanabaena mucicola FACHB-723</name>
    <dbReference type="NCBI Taxonomy" id="2692860"/>
    <lineage>
        <taxon>Bacteria</taxon>
        <taxon>Bacillati</taxon>
        <taxon>Cyanobacteriota</taxon>
        <taxon>Cyanophyceae</taxon>
        <taxon>Pseudanabaenales</taxon>
        <taxon>Pseudanabaenaceae</taxon>
        <taxon>Pseudanabaena</taxon>
    </lineage>
</organism>
<protein>
    <submittedName>
        <fullName evidence="1">Uncharacterized protein</fullName>
    </submittedName>
</protein>
<evidence type="ECO:0000313" key="1">
    <source>
        <dbReference type="EMBL" id="MBD2187952.1"/>
    </source>
</evidence>
<dbReference type="NCBIfam" id="NF045776">
    <property type="entry name" value="TumA"/>
    <property type="match status" value="1"/>
</dbReference>
<sequence length="76" mass="8934">MRKQVVEYTSLLDAFVAVVKQLKECEMKYQMDSEDFFARYQQGKTSDDEDFVEWAGNYKHFLDLRQAIAGKMKNVA</sequence>
<dbReference type="Proteomes" id="UP000642094">
    <property type="component" value="Unassembled WGS sequence"/>
</dbReference>
<dbReference type="EMBL" id="JACJQB010000010">
    <property type="protein sequence ID" value="MBD2187952.1"/>
    <property type="molecule type" value="Genomic_DNA"/>
</dbReference>
<keyword evidence="2" id="KW-1185">Reference proteome</keyword>
<accession>A0ABR7ZVW5</accession>
<proteinExistence type="predicted"/>